<dbReference type="GO" id="GO:0009254">
    <property type="term" value="P:peptidoglycan turnover"/>
    <property type="evidence" value="ECO:0007669"/>
    <property type="project" value="InterPro"/>
</dbReference>
<reference evidence="3 4" key="1">
    <citation type="submission" date="2017-05" db="EMBL/GenBank/DDBJ databases">
        <authorList>
            <person name="Varghese N."/>
            <person name="Submissions S."/>
        </authorList>
    </citation>
    <scope>NUCLEOTIDE SEQUENCE [LARGE SCALE GENOMIC DNA]</scope>
    <source>
        <strain evidence="3 4">DSM 45474</strain>
    </source>
</reference>
<dbReference type="PROSITE" id="PS51109">
    <property type="entry name" value="G5"/>
    <property type="match status" value="1"/>
</dbReference>
<dbReference type="Proteomes" id="UP000315636">
    <property type="component" value="Unassembled WGS sequence"/>
</dbReference>
<proteinExistence type="predicted"/>
<evidence type="ECO:0000313" key="4">
    <source>
        <dbReference type="Proteomes" id="UP000315636"/>
    </source>
</evidence>
<evidence type="ECO:0000256" key="1">
    <source>
        <dbReference type="ARBA" id="ARBA00022729"/>
    </source>
</evidence>
<dbReference type="InterPro" id="IPR036908">
    <property type="entry name" value="RlpA-like_sf"/>
</dbReference>
<dbReference type="Pfam" id="PF07501">
    <property type="entry name" value="G5"/>
    <property type="match status" value="1"/>
</dbReference>
<dbReference type="Gene3D" id="2.40.40.10">
    <property type="entry name" value="RlpA-like domain"/>
    <property type="match status" value="1"/>
</dbReference>
<name>A0A521BQ04_9BACL</name>
<sequence length="336" mass="37186">MKKTLMISLGVAALLLLSGVVGYAMMNKEVTITFSDKEKDIQTDVLNGTLSEVLTEEGYQAAELKKKYKPSIPWNQTIQKDGKINLTCKCKVSLKIGDQDPKEYKTLQSTVGDFLKEQDVKVRENHQLNATLDQKITNEMTIVIDEIEKRVNKKVKEIDYPVKEKEDPKIPKGEKKVVQKGEKGKVIYEVTALFINGKSMVTDKKKIDEVKPVPQIVKVGSKEAVEASAEKKEDTQLSSGSRIAGLKYKRTLSMQATGYTHTGNPTASGNMPSRGTIAVDPSVIPLGTKLYIPGYGRGVAQDTGGAVNGNIIDLFFETREEAIQWGRRSVTVYILE</sequence>
<keyword evidence="4" id="KW-1185">Reference proteome</keyword>
<dbReference type="SMART" id="SM01208">
    <property type="entry name" value="G5"/>
    <property type="match status" value="1"/>
</dbReference>
<dbReference type="Pfam" id="PF06725">
    <property type="entry name" value="3D"/>
    <property type="match status" value="1"/>
</dbReference>
<dbReference type="AlphaFoldDB" id="A0A521BQ04"/>
<gene>
    <name evidence="3" type="ORF">SAMN06264849_102293</name>
</gene>
<protein>
    <submittedName>
        <fullName evidence="3">3D (Asp-Asp-Asp) domain-containing protein</fullName>
    </submittedName>
</protein>
<keyword evidence="1" id="KW-0732">Signal</keyword>
<dbReference type="InterPro" id="IPR011098">
    <property type="entry name" value="G5_dom"/>
</dbReference>
<dbReference type="GO" id="GO:0019867">
    <property type="term" value="C:outer membrane"/>
    <property type="evidence" value="ECO:0007669"/>
    <property type="project" value="InterPro"/>
</dbReference>
<accession>A0A521BQ04</accession>
<organism evidence="3 4">
    <name type="scientific">Melghirimyces algeriensis</name>
    <dbReference type="NCBI Taxonomy" id="910412"/>
    <lineage>
        <taxon>Bacteria</taxon>
        <taxon>Bacillati</taxon>
        <taxon>Bacillota</taxon>
        <taxon>Bacilli</taxon>
        <taxon>Bacillales</taxon>
        <taxon>Thermoactinomycetaceae</taxon>
        <taxon>Melghirimyces</taxon>
    </lineage>
</organism>
<dbReference type="EMBL" id="FXTI01000002">
    <property type="protein sequence ID" value="SMO49227.1"/>
    <property type="molecule type" value="Genomic_DNA"/>
</dbReference>
<dbReference type="InterPro" id="IPR010611">
    <property type="entry name" value="3D_dom"/>
</dbReference>
<dbReference type="GO" id="GO:0004553">
    <property type="term" value="F:hydrolase activity, hydrolyzing O-glycosyl compounds"/>
    <property type="evidence" value="ECO:0007669"/>
    <property type="project" value="InterPro"/>
</dbReference>
<evidence type="ECO:0000259" key="2">
    <source>
        <dbReference type="PROSITE" id="PS51109"/>
    </source>
</evidence>
<dbReference type="PANTHER" id="PTHR39160">
    <property type="entry name" value="CELL WALL-BINDING PROTEIN YOCH"/>
    <property type="match status" value="1"/>
</dbReference>
<dbReference type="SUPFAM" id="SSF50685">
    <property type="entry name" value="Barwin-like endoglucanases"/>
    <property type="match status" value="1"/>
</dbReference>
<dbReference type="Gene3D" id="2.20.230.10">
    <property type="entry name" value="Resuscitation-promoting factor rpfb"/>
    <property type="match status" value="1"/>
</dbReference>
<dbReference type="CDD" id="cd22786">
    <property type="entry name" value="DPBB_YuiC-like"/>
    <property type="match status" value="1"/>
</dbReference>
<dbReference type="OrthoDB" id="9798935at2"/>
<dbReference type="RefSeq" id="WP_142504585.1">
    <property type="nucleotide sequence ID" value="NZ_FXTI01000002.1"/>
</dbReference>
<feature type="domain" description="G5" evidence="2">
    <location>
        <begin position="144"/>
        <end position="223"/>
    </location>
</feature>
<dbReference type="PANTHER" id="PTHR39160:SF4">
    <property type="entry name" value="RESUSCITATION-PROMOTING FACTOR RPFB"/>
    <property type="match status" value="1"/>
</dbReference>
<evidence type="ECO:0000313" key="3">
    <source>
        <dbReference type="EMBL" id="SMO49227.1"/>
    </source>
</evidence>
<dbReference type="InterPro" id="IPR051933">
    <property type="entry name" value="Resuscitation_pf_RpfB"/>
</dbReference>